<dbReference type="InterPro" id="IPR011333">
    <property type="entry name" value="SKP1/BTB/POZ_sf"/>
</dbReference>
<dbReference type="OrthoDB" id="6049320at2759"/>
<sequence>MEFQAAGANSESESMAAPSQQPSVQVEEFADGGIEDDHLPLMHRLSLFRIEDIGCDVEFIVGNEKERIRAHKLILGCGSSVFRAQFFGAFAAHYVGPNSPCHSDTESDDIADDDSSTSSISENHPNEDGDAMRNGLRSLIMRVVVPDVTPVAFSTMIQFLYSDQNPDFVKLDDDIVMLVLYAGKKYNVVRLVSCCIDYLMKSLDPTNAVCLLSQARFFNEDFLVQRCFQVIDENTDEAIQSPGIRDIDRDTLMAILKRSELDPSNELVIFRAAKMWAEAECERKSLLPNAPNLRTSLGPALSLIRFPLMNVHEFGQAASSSLLTCEEIAQVFLYLTVNPQPPISYSNQFRCNSRSRHVVHRFNQLSLKRCTKRENKICFTTDRDILVSGLGVYGMGPMNKPHIAYMEEKMSTEWFSQVEIQLNPAPDSREIAGGQNTFDSVGETVQLRGIYGDTKPLMASFSKPVAIPSGVTYMAAIRFVTDSGVQTYAGKEGAETVSVDLPYGETMTFKFQSFRNSYGNDDGGKYEGQIPSIHFFAQWPKDE</sequence>
<dbReference type="Gene3D" id="2.60.120.820">
    <property type="entry name" value="PHR domain"/>
    <property type="match status" value="1"/>
</dbReference>
<dbReference type="SMART" id="SM00875">
    <property type="entry name" value="BACK"/>
    <property type="match status" value="1"/>
</dbReference>
<dbReference type="SMART" id="SM00225">
    <property type="entry name" value="BTB"/>
    <property type="match status" value="1"/>
</dbReference>
<evidence type="ECO:0000256" key="2">
    <source>
        <dbReference type="ARBA" id="ARBA00022490"/>
    </source>
</evidence>
<organism evidence="5">
    <name type="scientific">Steinernema carpocapsae</name>
    <name type="common">Entomopathogenic nematode</name>
    <dbReference type="NCBI Taxonomy" id="34508"/>
    <lineage>
        <taxon>Eukaryota</taxon>
        <taxon>Metazoa</taxon>
        <taxon>Ecdysozoa</taxon>
        <taxon>Nematoda</taxon>
        <taxon>Chromadorea</taxon>
        <taxon>Rhabditida</taxon>
        <taxon>Tylenchina</taxon>
        <taxon>Panagrolaimomorpha</taxon>
        <taxon>Strongyloidoidea</taxon>
        <taxon>Steinernematidae</taxon>
        <taxon>Steinernema</taxon>
    </lineage>
</organism>
<comment type="subcellular location">
    <subcellularLocation>
        <location evidence="1">Cytoplasm</location>
    </subcellularLocation>
</comment>
<dbReference type="GO" id="GO:0022008">
    <property type="term" value="P:neurogenesis"/>
    <property type="evidence" value="ECO:0007669"/>
    <property type="project" value="TreeGrafter"/>
</dbReference>
<dbReference type="Gene3D" id="1.25.40.420">
    <property type="match status" value="1"/>
</dbReference>
<dbReference type="InterPro" id="IPR000210">
    <property type="entry name" value="BTB/POZ_dom"/>
</dbReference>
<proteinExistence type="predicted"/>
<evidence type="ECO:0000256" key="3">
    <source>
        <dbReference type="SAM" id="MobiDB-lite"/>
    </source>
</evidence>
<dbReference type="Pfam" id="PF07707">
    <property type="entry name" value="BACK"/>
    <property type="match status" value="1"/>
</dbReference>
<dbReference type="STRING" id="34508.A0A4V6A308"/>
<dbReference type="Pfam" id="PF00651">
    <property type="entry name" value="BTB"/>
    <property type="match status" value="1"/>
</dbReference>
<evidence type="ECO:0000256" key="1">
    <source>
        <dbReference type="ARBA" id="ARBA00004496"/>
    </source>
</evidence>
<dbReference type="PANTHER" id="PTHR45774">
    <property type="entry name" value="BTB/POZ DOMAIN-CONTAINING"/>
    <property type="match status" value="1"/>
</dbReference>
<keyword evidence="2" id="KW-0963">Cytoplasm</keyword>
<dbReference type="AlphaFoldDB" id="A0A4V6A308"/>
<dbReference type="PANTHER" id="PTHR45774:SF3">
    <property type="entry name" value="BTB (POZ) DOMAIN-CONTAINING 2B-RELATED"/>
    <property type="match status" value="1"/>
</dbReference>
<feature type="compositionally biased region" description="Acidic residues" evidence="3">
    <location>
        <begin position="106"/>
        <end position="115"/>
    </location>
</feature>
<protein>
    <recommendedName>
        <fullName evidence="4">BTB domain-containing protein</fullName>
    </recommendedName>
</protein>
<evidence type="ECO:0000313" key="5">
    <source>
        <dbReference type="EMBL" id="TKR81185.1"/>
    </source>
</evidence>
<dbReference type="Gene3D" id="3.30.710.10">
    <property type="entry name" value="Potassium Channel Kv1.1, Chain A"/>
    <property type="match status" value="1"/>
</dbReference>
<feature type="compositionally biased region" description="Polar residues" evidence="3">
    <location>
        <begin position="7"/>
        <end position="24"/>
    </location>
</feature>
<reference evidence="5" key="2">
    <citation type="journal article" date="2015" name="Genome Biol.">
        <title>Comparative genomics of Steinernema reveals deeply conserved gene regulatory networks.</title>
        <authorList>
            <person name="Dillman A.R."/>
            <person name="Macchietto M."/>
            <person name="Porter C.F."/>
            <person name="Rogers A."/>
            <person name="Williams B."/>
            <person name="Antoshechkin I."/>
            <person name="Lee M.M."/>
            <person name="Goodwin Z."/>
            <person name="Lu X."/>
            <person name="Lewis E.E."/>
            <person name="Goodrich-Blair H."/>
            <person name="Stock S.P."/>
            <person name="Adams B.J."/>
            <person name="Sternberg P.W."/>
            <person name="Mortazavi A."/>
        </authorList>
    </citation>
    <scope>NUCLEOTIDE SEQUENCE [LARGE SCALE GENOMIC DNA]</scope>
    <source>
        <strain evidence="5">ALL</strain>
    </source>
</reference>
<accession>A0A4V6A308</accession>
<gene>
    <name evidence="5" type="ORF">L596_015103</name>
</gene>
<dbReference type="Pfam" id="PF08005">
    <property type="entry name" value="PHR"/>
    <property type="match status" value="1"/>
</dbReference>
<name>A0A4V6A308_STECR</name>
<feature type="region of interest" description="Disordered" evidence="3">
    <location>
        <begin position="101"/>
        <end position="129"/>
    </location>
</feature>
<dbReference type="InterPro" id="IPR011705">
    <property type="entry name" value="BACK"/>
</dbReference>
<feature type="domain" description="BTB" evidence="4">
    <location>
        <begin position="55"/>
        <end position="164"/>
    </location>
</feature>
<dbReference type="SUPFAM" id="SSF54695">
    <property type="entry name" value="POZ domain"/>
    <property type="match status" value="1"/>
</dbReference>
<feature type="region of interest" description="Disordered" evidence="3">
    <location>
        <begin position="1"/>
        <end position="26"/>
    </location>
</feature>
<comment type="caution">
    <text evidence="5">The sequence shown here is derived from an EMBL/GenBank/DDBJ whole genome shotgun (WGS) entry which is preliminary data.</text>
</comment>
<dbReference type="InterPro" id="IPR038648">
    <property type="entry name" value="PHR_sf"/>
</dbReference>
<dbReference type="GO" id="GO:0005829">
    <property type="term" value="C:cytosol"/>
    <property type="evidence" value="ECO:0007669"/>
    <property type="project" value="TreeGrafter"/>
</dbReference>
<reference evidence="5" key="3">
    <citation type="journal article" date="2019" name="G3 (Bethesda)">
        <title>Hybrid Assembly of the Genome of the Entomopathogenic Nematode Steinernema carpocapsae Identifies the X-Chromosome.</title>
        <authorList>
            <person name="Serra L."/>
            <person name="Macchietto M."/>
            <person name="Macias-Munoz A."/>
            <person name="McGill C.J."/>
            <person name="Rodriguez I.M."/>
            <person name="Rodriguez B."/>
            <person name="Murad R."/>
            <person name="Mortazavi A."/>
        </authorList>
    </citation>
    <scope>NUCLEOTIDE SEQUENCE</scope>
    <source>
        <strain evidence="5">ALL</strain>
    </source>
</reference>
<reference evidence="5" key="1">
    <citation type="submission" date="2013-11" db="EMBL/GenBank/DDBJ databases">
        <authorList>
            <person name="Sternberg P."/>
            <person name="Dillman A."/>
            <person name="Macchietto M."/>
        </authorList>
    </citation>
    <scope>NUCLEOTIDE SEQUENCE</scope>
    <source>
        <strain evidence="5">ALL</strain>
    </source>
</reference>
<dbReference type="PROSITE" id="PS50097">
    <property type="entry name" value="BTB"/>
    <property type="match status" value="1"/>
</dbReference>
<dbReference type="EMBL" id="AZBU02000004">
    <property type="protein sequence ID" value="TKR81185.1"/>
    <property type="molecule type" value="Genomic_DNA"/>
</dbReference>
<evidence type="ECO:0000259" key="4">
    <source>
        <dbReference type="PROSITE" id="PS50097"/>
    </source>
</evidence>
<dbReference type="InterPro" id="IPR012983">
    <property type="entry name" value="PHR"/>
</dbReference>